<comment type="similarity">
    <text evidence="1">Belongs to the leucine-binding protein family.</text>
</comment>
<dbReference type="PROSITE" id="PS51257">
    <property type="entry name" value="PROKAR_LIPOPROTEIN"/>
    <property type="match status" value="1"/>
</dbReference>
<dbReference type="KEGG" id="nhy:JQS43_08260"/>
<dbReference type="Pfam" id="PF13458">
    <property type="entry name" value="Peripla_BP_6"/>
    <property type="match status" value="2"/>
</dbReference>
<organism evidence="5 6">
    <name type="scientific">Natronosporangium hydrolyticum</name>
    <dbReference type="NCBI Taxonomy" id="2811111"/>
    <lineage>
        <taxon>Bacteria</taxon>
        <taxon>Bacillati</taxon>
        <taxon>Actinomycetota</taxon>
        <taxon>Actinomycetes</taxon>
        <taxon>Micromonosporales</taxon>
        <taxon>Micromonosporaceae</taxon>
        <taxon>Natronosporangium</taxon>
    </lineage>
</organism>
<dbReference type="InterPro" id="IPR028082">
    <property type="entry name" value="Peripla_BP_I"/>
</dbReference>
<dbReference type="Gene3D" id="3.40.50.2300">
    <property type="match status" value="2"/>
</dbReference>
<dbReference type="PANTHER" id="PTHR30483:SF38">
    <property type="entry name" value="BLR7848 PROTEIN"/>
    <property type="match status" value="1"/>
</dbReference>
<evidence type="ECO:0000313" key="5">
    <source>
        <dbReference type="EMBL" id="QSB16271.1"/>
    </source>
</evidence>
<evidence type="ECO:0000256" key="3">
    <source>
        <dbReference type="SAM" id="SignalP"/>
    </source>
</evidence>
<protein>
    <submittedName>
        <fullName evidence="5">ABC transporter substrate-binding protein</fullName>
    </submittedName>
</protein>
<feature type="chain" id="PRO_5034990973" evidence="3">
    <location>
        <begin position="30"/>
        <end position="418"/>
    </location>
</feature>
<reference evidence="5" key="1">
    <citation type="submission" date="2021-02" db="EMBL/GenBank/DDBJ databases">
        <title>Natrosporangium hydrolyticum gen. nov., sp. nov, a haloalkaliphilic actinobacterium from a soda solonchak soil.</title>
        <authorList>
            <person name="Sorokin D.Y."/>
            <person name="Khijniak T.V."/>
            <person name="Zakharycheva A.P."/>
            <person name="Boueva O.V."/>
            <person name="Ariskina E.V."/>
            <person name="Hahnke R.L."/>
            <person name="Bunk B."/>
            <person name="Sproer C."/>
            <person name="Schumann P."/>
            <person name="Evtushenko L.I."/>
            <person name="Kublanov I.V."/>
        </authorList>
    </citation>
    <scope>NUCLEOTIDE SEQUENCE</scope>
    <source>
        <strain evidence="5">DSM 106523</strain>
    </source>
</reference>
<dbReference type="Proteomes" id="UP000662857">
    <property type="component" value="Chromosome"/>
</dbReference>
<dbReference type="InterPro" id="IPR051010">
    <property type="entry name" value="BCAA_transport"/>
</dbReference>
<proteinExistence type="inferred from homology"/>
<evidence type="ECO:0000256" key="2">
    <source>
        <dbReference type="ARBA" id="ARBA00022729"/>
    </source>
</evidence>
<dbReference type="EMBL" id="CP070499">
    <property type="protein sequence ID" value="QSB16271.1"/>
    <property type="molecule type" value="Genomic_DNA"/>
</dbReference>
<sequence>MVTRNRFRARLAAPAVAALAALLAGCALSSGGSPPAIVVGADLALTGPGAAVGEVYRRGIELRVEQLNRQRPAGASPVELRVLDNRTEPATTAANLAELAADPAVTAVVSGGCTACVAATETGWDEAGVPVVALAPGEQVAGPDGAGRFVFQLAPPTSAAADLLAAELAQAPAETVGLLTLAAPGDGADGARELSQALAGAGLDLVVHEEVTGYPDSDGGDGPAASAATRVAQWRPVDPPGFFPGDPAAVDPSTGPDAVVLWAPPAPAATLASMLREAGWAGELYLPPLAAGPVSLPAATREAFGDARLVFTETLVIDEVIATSPARTARQLWWREYVAAYGGYDAHASFAADALDVVVAAVDRIDQTGREAVRETIMSTNLDGLSGPIRFTPQNHSGLQPLALRVLVVSGDRWRLAS</sequence>
<accession>A0A895YFA9</accession>
<evidence type="ECO:0000256" key="1">
    <source>
        <dbReference type="ARBA" id="ARBA00010062"/>
    </source>
</evidence>
<dbReference type="SUPFAM" id="SSF53822">
    <property type="entry name" value="Periplasmic binding protein-like I"/>
    <property type="match status" value="1"/>
</dbReference>
<evidence type="ECO:0000259" key="4">
    <source>
        <dbReference type="Pfam" id="PF13458"/>
    </source>
</evidence>
<evidence type="ECO:0000313" key="6">
    <source>
        <dbReference type="Proteomes" id="UP000662857"/>
    </source>
</evidence>
<feature type="domain" description="Leucine-binding protein" evidence="4">
    <location>
        <begin position="254"/>
        <end position="404"/>
    </location>
</feature>
<dbReference type="PANTHER" id="PTHR30483">
    <property type="entry name" value="LEUCINE-SPECIFIC-BINDING PROTEIN"/>
    <property type="match status" value="1"/>
</dbReference>
<keyword evidence="2 3" id="KW-0732">Signal</keyword>
<dbReference type="InterPro" id="IPR028081">
    <property type="entry name" value="Leu-bd"/>
</dbReference>
<feature type="domain" description="Leucine-binding protein" evidence="4">
    <location>
        <begin position="37"/>
        <end position="218"/>
    </location>
</feature>
<feature type="signal peptide" evidence="3">
    <location>
        <begin position="1"/>
        <end position="29"/>
    </location>
</feature>
<dbReference type="RefSeq" id="WP_239678476.1">
    <property type="nucleotide sequence ID" value="NZ_CP070499.1"/>
</dbReference>
<dbReference type="AlphaFoldDB" id="A0A895YFA9"/>
<name>A0A895YFA9_9ACTN</name>
<gene>
    <name evidence="5" type="ORF">JQS43_08260</name>
</gene>
<keyword evidence="6" id="KW-1185">Reference proteome</keyword>